<evidence type="ECO:0000256" key="1">
    <source>
        <dbReference type="ARBA" id="ARBA00023172"/>
    </source>
</evidence>
<evidence type="ECO:0000256" key="2">
    <source>
        <dbReference type="SAM" id="MobiDB-lite"/>
    </source>
</evidence>
<keyword evidence="1" id="KW-0233">DNA recombination</keyword>
<dbReference type="PROSITE" id="PS50878">
    <property type="entry name" value="RT_POL"/>
    <property type="match status" value="1"/>
</dbReference>
<dbReference type="PANTHER" id="PTHR33050:SF8">
    <property type="entry name" value="REVERSE TRANSCRIPTASE DOMAIN-CONTAINING PROTEIN"/>
    <property type="match status" value="1"/>
</dbReference>
<proteinExistence type="predicted"/>
<dbReference type="GO" id="GO:0006310">
    <property type="term" value="P:DNA recombination"/>
    <property type="evidence" value="ECO:0007669"/>
    <property type="project" value="UniProtKB-KW"/>
</dbReference>
<evidence type="ECO:0000313" key="5">
    <source>
        <dbReference type="Proteomes" id="UP000683360"/>
    </source>
</evidence>
<dbReference type="InterPro" id="IPR043128">
    <property type="entry name" value="Rev_trsase/Diguanyl_cyclase"/>
</dbReference>
<comment type="caution">
    <text evidence="4">The sequence shown here is derived from an EMBL/GenBank/DDBJ whole genome shotgun (WGS) entry which is preliminary data.</text>
</comment>
<dbReference type="Gene3D" id="3.30.70.270">
    <property type="match status" value="1"/>
</dbReference>
<protein>
    <recommendedName>
        <fullName evidence="3">Reverse transcriptase domain-containing protein</fullName>
    </recommendedName>
</protein>
<sequence length="1104" mass="124898">MASRRNSRNQPYSNRHLDLNNPDNWTSQQLRIKLQQLGIVVPKNIAKTVLKQFYLENKDRQNGNVNIAQNEEDVSDPERAVPNPIAQHSGIASASACASDSTANVTDGLRNPTADESSSRSNVNEATGSAHFDSVGGNNMAAIMQSFSIVSQSVAQCASGLQQTVSLIANQKCTESSSSKKFDLAQWYHNRNAEDAPLIGNGAIQSRQTPPSLGYSSITPGTTGVRSDSYSNVDIVAPSVQRNIIEGKDVNLGTLLIPNFEAPLTHSIIADGLHVNMANKPDPRLNRHLSIQEFIQAFGKFKRIMCNAYPERREELDAYEADIINIHNFHGLKFYDYHKIFSAKAAALLREKRVKVDWSLRDRDILSLITAGSTVNVCKICNLIDHATQYCPLQSSVQVENTSSRSSSSSNLQSENFLREASTPINVDKLEEELSSHPDRNFVLYLCNGLRQGFDCLVQGDISESKECKNNFSARSQVKVVSELIKNECQKGFVHGPFQSLPFANYRVSPLGVAEGKYSGKKRLILDLSSPHDNDNFLSINDMIDKEECSMSYVKIDDAIRIILKLGRNSTLCKYDISDAFKICPYLPSQWPLFCFKWQSFYYYYVRLTFGCRSSPKIFDTISQAICHIAEKNYKIKNILHLLDDFLTIDHPSEDGERSMAIMMTIFKRLNIPIAKHKTEGPVTCLEYLGIILDSNKMEARLPNIKVQRICEFISKLLSKSSCTKRQLLQLLGHFNFATRVILPGRSFLSYLINLSTTVKHLNEFVHLTKECKVDLEFWLRFLSNWNGITMFHDCYFTSSYDFELYTDAASTIGFGGYFQGKWFSSYWPVNLPTLTENSSMAFLELYPIVVAALLWGHLWPCKKILFWCDNEATVAIVRKGRSKCLEIMKLMRQLTWCAAQFNFHFSAKHVPGHINQISDALSRFQMTPFHGFLRCGEFTVDNASNFDSESNLCVSDVTFYEDFAILHLKQSKTDPFRKGIDIQLHRLNNILCPYTTLKNYLQIRSVKGKCELSDPLFINENFSALERKYFITNLKILLEACGYQAELYNGHSFRIGAATSAGKANVEDHLIKTLGRWSSDSYCRYIRTDKTSIKNAQQQICNS</sequence>
<organism evidence="4 5">
    <name type="scientific">Mytilus edulis</name>
    <name type="common">Blue mussel</name>
    <dbReference type="NCBI Taxonomy" id="6550"/>
    <lineage>
        <taxon>Eukaryota</taxon>
        <taxon>Metazoa</taxon>
        <taxon>Spiralia</taxon>
        <taxon>Lophotrochozoa</taxon>
        <taxon>Mollusca</taxon>
        <taxon>Bivalvia</taxon>
        <taxon>Autobranchia</taxon>
        <taxon>Pteriomorphia</taxon>
        <taxon>Mytilida</taxon>
        <taxon>Mytiloidea</taxon>
        <taxon>Mytilidae</taxon>
        <taxon>Mytilinae</taxon>
        <taxon>Mytilus</taxon>
    </lineage>
</organism>
<dbReference type="EMBL" id="CAJPWZ010001072">
    <property type="protein sequence ID" value="CAG2207273.1"/>
    <property type="molecule type" value="Genomic_DNA"/>
</dbReference>
<dbReference type="InterPro" id="IPR052055">
    <property type="entry name" value="Hepadnavirus_pol/RT"/>
</dbReference>
<dbReference type="GO" id="GO:0015074">
    <property type="term" value="P:DNA integration"/>
    <property type="evidence" value="ECO:0007669"/>
    <property type="project" value="InterPro"/>
</dbReference>
<feature type="region of interest" description="Disordered" evidence="2">
    <location>
        <begin position="96"/>
        <end position="129"/>
    </location>
</feature>
<dbReference type="AlphaFoldDB" id="A0A8S3RKN1"/>
<dbReference type="InterPro" id="IPR013762">
    <property type="entry name" value="Integrase-like_cat_sf"/>
</dbReference>
<dbReference type="OrthoDB" id="10068687at2759"/>
<evidence type="ECO:0000313" key="4">
    <source>
        <dbReference type="EMBL" id="CAG2207273.1"/>
    </source>
</evidence>
<feature type="domain" description="Reverse transcriptase" evidence="3">
    <location>
        <begin position="482"/>
        <end position="693"/>
    </location>
</feature>
<dbReference type="SUPFAM" id="SSF56672">
    <property type="entry name" value="DNA/RNA polymerases"/>
    <property type="match status" value="1"/>
</dbReference>
<reference evidence="4" key="1">
    <citation type="submission" date="2021-03" db="EMBL/GenBank/DDBJ databases">
        <authorList>
            <person name="Bekaert M."/>
        </authorList>
    </citation>
    <scope>NUCLEOTIDE SEQUENCE</scope>
</reference>
<dbReference type="Proteomes" id="UP000683360">
    <property type="component" value="Unassembled WGS sequence"/>
</dbReference>
<keyword evidence="5" id="KW-1185">Reference proteome</keyword>
<dbReference type="SUPFAM" id="SSF56349">
    <property type="entry name" value="DNA breaking-rejoining enzymes"/>
    <property type="match status" value="1"/>
</dbReference>
<feature type="compositionally biased region" description="Polar residues" evidence="2">
    <location>
        <begin position="114"/>
        <end position="127"/>
    </location>
</feature>
<dbReference type="InterPro" id="IPR000477">
    <property type="entry name" value="RT_dom"/>
</dbReference>
<dbReference type="Pfam" id="PF00078">
    <property type="entry name" value="RVT_1"/>
    <property type="match status" value="1"/>
</dbReference>
<dbReference type="InterPro" id="IPR011010">
    <property type="entry name" value="DNA_brk_join_enz"/>
</dbReference>
<dbReference type="GO" id="GO:0003677">
    <property type="term" value="F:DNA binding"/>
    <property type="evidence" value="ECO:0007669"/>
    <property type="project" value="InterPro"/>
</dbReference>
<gene>
    <name evidence="4" type="ORF">MEDL_21476</name>
</gene>
<dbReference type="Gene3D" id="3.10.10.10">
    <property type="entry name" value="HIV Type 1 Reverse Transcriptase, subunit A, domain 1"/>
    <property type="match status" value="1"/>
</dbReference>
<dbReference type="InterPro" id="IPR043502">
    <property type="entry name" value="DNA/RNA_pol_sf"/>
</dbReference>
<dbReference type="PANTHER" id="PTHR33050">
    <property type="entry name" value="REVERSE TRANSCRIPTASE DOMAIN-CONTAINING PROTEIN"/>
    <property type="match status" value="1"/>
</dbReference>
<evidence type="ECO:0000259" key="3">
    <source>
        <dbReference type="PROSITE" id="PS50878"/>
    </source>
</evidence>
<name>A0A8S3RKN1_MYTED</name>
<dbReference type="Gene3D" id="1.10.443.10">
    <property type="entry name" value="Intergrase catalytic core"/>
    <property type="match status" value="1"/>
</dbReference>
<dbReference type="CDD" id="cd09275">
    <property type="entry name" value="RNase_HI_RT_DIRS1"/>
    <property type="match status" value="1"/>
</dbReference>
<accession>A0A8S3RKN1</accession>
<feature type="region of interest" description="Disordered" evidence="2">
    <location>
        <begin position="1"/>
        <end position="23"/>
    </location>
</feature>